<name>A0A4Y1R7T0_PRUDU</name>
<dbReference type="AlphaFoldDB" id="A0A4Y1R7T0"/>
<protein>
    <submittedName>
        <fullName evidence="1">Pollen Ole e 1 allergen and extensin family protein</fullName>
    </submittedName>
</protein>
<reference evidence="1" key="1">
    <citation type="journal article" date="2019" name="Science">
        <title>Mutation of a bHLH transcription factor allowed almond domestication.</title>
        <authorList>
            <person name="Sanchez-Perez R."/>
            <person name="Pavan S."/>
            <person name="Mazzeo R."/>
            <person name="Moldovan C."/>
            <person name="Aiese Cigliano R."/>
            <person name="Del Cueto J."/>
            <person name="Ricciardi F."/>
            <person name="Lotti C."/>
            <person name="Ricciardi L."/>
            <person name="Dicenta F."/>
            <person name="Lopez-Marques R.L."/>
            <person name="Lindberg Moller B."/>
        </authorList>
    </citation>
    <scope>NUCLEOTIDE SEQUENCE</scope>
</reference>
<sequence>MFPSRILTCQPLHFRGFCWCRMQRWEFKTKFPDRSEN</sequence>
<proteinExistence type="predicted"/>
<gene>
    <name evidence="1" type="ORF">Prudu_010109</name>
</gene>
<dbReference type="EMBL" id="AP019299">
    <property type="protein sequence ID" value="BBH00183.1"/>
    <property type="molecule type" value="Genomic_DNA"/>
</dbReference>
<organism evidence="1">
    <name type="scientific">Prunus dulcis</name>
    <name type="common">Almond</name>
    <name type="synonym">Amygdalus dulcis</name>
    <dbReference type="NCBI Taxonomy" id="3755"/>
    <lineage>
        <taxon>Eukaryota</taxon>
        <taxon>Viridiplantae</taxon>
        <taxon>Streptophyta</taxon>
        <taxon>Embryophyta</taxon>
        <taxon>Tracheophyta</taxon>
        <taxon>Spermatophyta</taxon>
        <taxon>Magnoliopsida</taxon>
        <taxon>eudicotyledons</taxon>
        <taxon>Gunneridae</taxon>
        <taxon>Pentapetalae</taxon>
        <taxon>rosids</taxon>
        <taxon>fabids</taxon>
        <taxon>Rosales</taxon>
        <taxon>Rosaceae</taxon>
        <taxon>Amygdaloideae</taxon>
        <taxon>Amygdaleae</taxon>
        <taxon>Prunus</taxon>
    </lineage>
</organism>
<evidence type="ECO:0000313" key="1">
    <source>
        <dbReference type="EMBL" id="BBH00183.1"/>
    </source>
</evidence>
<accession>A0A4Y1R7T0</accession>